<dbReference type="PANTHER" id="PTHR43155">
    <property type="entry name" value="CYCLIC DI-GMP PHOSPHODIESTERASE PA4108-RELATED"/>
    <property type="match status" value="1"/>
</dbReference>
<dbReference type="InterPro" id="IPR003607">
    <property type="entry name" value="HD/PDEase_dom"/>
</dbReference>
<dbReference type="EMBL" id="JAHBCL010000008">
    <property type="protein sequence ID" value="MBS7526163.1"/>
    <property type="molecule type" value="Genomic_DNA"/>
</dbReference>
<dbReference type="PANTHER" id="PTHR43155:SF2">
    <property type="entry name" value="CYCLIC DI-GMP PHOSPHODIESTERASE PA4108"/>
    <property type="match status" value="1"/>
</dbReference>
<feature type="domain" description="HD-GYP" evidence="1">
    <location>
        <begin position="155"/>
        <end position="350"/>
    </location>
</feature>
<gene>
    <name evidence="2" type="ORF">KHM83_05705</name>
</gene>
<organism evidence="2 3">
    <name type="scientific">Fusibacter paucivorans</name>
    <dbReference type="NCBI Taxonomy" id="76009"/>
    <lineage>
        <taxon>Bacteria</taxon>
        <taxon>Bacillati</taxon>
        <taxon>Bacillota</taxon>
        <taxon>Clostridia</taxon>
        <taxon>Eubacteriales</taxon>
        <taxon>Eubacteriales Family XII. Incertae Sedis</taxon>
        <taxon>Fusibacter</taxon>
    </lineage>
</organism>
<name>A0ABS5PLV9_9FIRM</name>
<dbReference type="Pfam" id="PF13487">
    <property type="entry name" value="HD_5"/>
    <property type="match status" value="1"/>
</dbReference>
<proteinExistence type="predicted"/>
<evidence type="ECO:0000313" key="3">
    <source>
        <dbReference type="Proteomes" id="UP000746471"/>
    </source>
</evidence>
<evidence type="ECO:0000313" key="2">
    <source>
        <dbReference type="EMBL" id="MBS7526163.1"/>
    </source>
</evidence>
<keyword evidence="3" id="KW-1185">Reference proteome</keyword>
<comment type="caution">
    <text evidence="2">The sequence shown here is derived from an EMBL/GenBank/DDBJ whole genome shotgun (WGS) entry which is preliminary data.</text>
</comment>
<dbReference type="Gene3D" id="1.10.3210.10">
    <property type="entry name" value="Hypothetical protein af1432"/>
    <property type="match status" value="1"/>
</dbReference>
<dbReference type="InterPro" id="IPR037522">
    <property type="entry name" value="HD_GYP_dom"/>
</dbReference>
<dbReference type="SMART" id="SM00471">
    <property type="entry name" value="HDc"/>
    <property type="match status" value="1"/>
</dbReference>
<dbReference type="CDD" id="cd00077">
    <property type="entry name" value="HDc"/>
    <property type="match status" value="1"/>
</dbReference>
<protein>
    <submittedName>
        <fullName evidence="2">HD-GYP domain-containing protein</fullName>
    </submittedName>
</protein>
<dbReference type="Proteomes" id="UP000746471">
    <property type="component" value="Unassembled WGS sequence"/>
</dbReference>
<dbReference type="SUPFAM" id="SSF109604">
    <property type="entry name" value="HD-domain/PDEase-like"/>
    <property type="match status" value="1"/>
</dbReference>
<reference evidence="2 3" key="1">
    <citation type="submission" date="2021-05" db="EMBL/GenBank/DDBJ databases">
        <title>Fusibacter ferrireducens sp. nov., an anaerobic, sulfur- and Fe-reducing bacterium isolated from the mangrove sediment.</title>
        <authorList>
            <person name="Qiu D."/>
        </authorList>
    </citation>
    <scope>NUCLEOTIDE SEQUENCE [LARGE SCALE GENOMIC DNA]</scope>
    <source>
        <strain evidence="2 3">DSM 12116</strain>
    </source>
</reference>
<dbReference type="RefSeq" id="WP_213235950.1">
    <property type="nucleotide sequence ID" value="NZ_JAHBCL010000008.1"/>
</dbReference>
<accession>A0ABS5PLV9</accession>
<dbReference type="PROSITE" id="PS51832">
    <property type="entry name" value="HD_GYP"/>
    <property type="match status" value="1"/>
</dbReference>
<evidence type="ECO:0000259" key="1">
    <source>
        <dbReference type="PROSITE" id="PS51832"/>
    </source>
</evidence>
<sequence>MHNLKALEASYQDVTALNDKLNQMNLELVAKHKAVMKKERRYRVLIEHMKQGIFIFEEKSGEVGGQNDFELIDMNSAMKQILSEITAITGLDNINDLQMIKEIKLLMALSKKGTKLFTDSITKRYYQIEHEHLTDREFMVCVTDKTQLYEKFENRRKQMWDLVSSMGKLVEKRDLYTAEHQKKVAALAVRIAVEMGLSSWRIESIYLASLVHDIGKISIPSEILVKPDRLAEIEYELMKTHVMSGYDILSNVHTSTPLADIVKQHHERLDGSGYPLGLKGDEMSLEAKIVAVADVFEAINSHRPYRPSLGMSFALRHLNEFKGRLYDERAVEICTELSNRTPWTLNDVEQYFENLVITSNVSPE</sequence>